<keyword evidence="3" id="KW-0698">rRNA processing</keyword>
<keyword evidence="5" id="KW-0539">Nucleus</keyword>
<dbReference type="GO" id="GO:0003723">
    <property type="term" value="F:RNA binding"/>
    <property type="evidence" value="ECO:0007669"/>
    <property type="project" value="TreeGrafter"/>
</dbReference>
<evidence type="ECO:0000256" key="1">
    <source>
        <dbReference type="ARBA" id="ARBA00004123"/>
    </source>
</evidence>
<feature type="compositionally biased region" description="Low complexity" evidence="6">
    <location>
        <begin position="32"/>
        <end position="42"/>
    </location>
</feature>
<dbReference type="GO" id="GO:0034475">
    <property type="term" value="P:U4 snRNA 3'-end processing"/>
    <property type="evidence" value="ECO:0007669"/>
    <property type="project" value="TreeGrafter"/>
</dbReference>
<dbReference type="Proteomes" id="UP001165160">
    <property type="component" value="Unassembled WGS sequence"/>
</dbReference>
<dbReference type="InterPro" id="IPR027408">
    <property type="entry name" value="PNPase/RNase_PH_dom_sf"/>
</dbReference>
<dbReference type="Pfam" id="PF01138">
    <property type="entry name" value="RNase_PH"/>
    <property type="match status" value="1"/>
</dbReference>
<evidence type="ECO:0000313" key="8">
    <source>
        <dbReference type="EMBL" id="GMI08045.1"/>
    </source>
</evidence>
<dbReference type="PANTHER" id="PTHR11953:SF1">
    <property type="entry name" value="EXOSOME COMPLEX COMPONENT RRP46"/>
    <property type="match status" value="1"/>
</dbReference>
<evidence type="ECO:0000256" key="3">
    <source>
        <dbReference type="ARBA" id="ARBA00022552"/>
    </source>
</evidence>
<protein>
    <recommendedName>
        <fullName evidence="7">Exoribonuclease phosphorolytic domain-containing protein</fullName>
    </recommendedName>
</protein>
<evidence type="ECO:0000313" key="9">
    <source>
        <dbReference type="Proteomes" id="UP001165160"/>
    </source>
</evidence>
<feature type="compositionally biased region" description="Polar residues" evidence="6">
    <location>
        <begin position="19"/>
        <end position="31"/>
    </location>
</feature>
<dbReference type="EMBL" id="BRXX01000374">
    <property type="protein sequence ID" value="GMI08045.1"/>
    <property type="molecule type" value="Genomic_DNA"/>
</dbReference>
<dbReference type="Gene3D" id="3.30.230.70">
    <property type="entry name" value="GHMP Kinase, N-terminal domain"/>
    <property type="match status" value="1"/>
</dbReference>
<dbReference type="GO" id="GO:0006364">
    <property type="term" value="P:rRNA processing"/>
    <property type="evidence" value="ECO:0007669"/>
    <property type="project" value="UniProtKB-KW"/>
</dbReference>
<organism evidence="8 9">
    <name type="scientific">Triparma verrucosa</name>
    <dbReference type="NCBI Taxonomy" id="1606542"/>
    <lineage>
        <taxon>Eukaryota</taxon>
        <taxon>Sar</taxon>
        <taxon>Stramenopiles</taxon>
        <taxon>Ochrophyta</taxon>
        <taxon>Bolidophyceae</taxon>
        <taxon>Parmales</taxon>
        <taxon>Triparmaceae</taxon>
        <taxon>Triparma</taxon>
    </lineage>
</organism>
<name>A0A9W7CDU7_9STRA</name>
<dbReference type="GO" id="GO:0005730">
    <property type="term" value="C:nucleolus"/>
    <property type="evidence" value="ECO:0007669"/>
    <property type="project" value="TreeGrafter"/>
</dbReference>
<feature type="domain" description="Exoribonuclease phosphorolytic" evidence="7">
    <location>
        <begin position="40"/>
        <end position="189"/>
    </location>
</feature>
<dbReference type="GO" id="GO:0071051">
    <property type="term" value="P:poly(A)-dependent snoRNA 3'-end processing"/>
    <property type="evidence" value="ECO:0007669"/>
    <property type="project" value="TreeGrafter"/>
</dbReference>
<sequence length="326" mass="35106">MSSLLSLLGLRSDYRSPSQSRLITSTILPPTSSSSSSSSSSSQPTGTVTYSQGLTNVQVKIFGPVLDHNDRQPAVPVNPDDKKVPLTVILEVPVNPSNPDRYITVTTSSSAPQAVSSTLDSFSSSLKTAQSHCLALHSVFTRSILPPSLTSTSKKPRITIHLKVLHNDGSLLSTLINASTLALATSAIPLVDLPVSTTTAVYSSTLTKSSSTKRRRNNSNTIGGKGGMGGKKFLLLDLNLSEETSECVDSYCTSCYLLHSNEVVLSQSNNRLGLEKYLEMVDFGQRNVGNVRNEIEGIMRDWARGLYRAREGEGEVELKEGKVCIN</sequence>
<comment type="similarity">
    <text evidence="2">Belongs to the RNase PH family.</text>
</comment>
<evidence type="ECO:0000256" key="5">
    <source>
        <dbReference type="ARBA" id="ARBA00023242"/>
    </source>
</evidence>
<comment type="caution">
    <text evidence="8">The sequence shown here is derived from an EMBL/GenBank/DDBJ whole genome shotgun (WGS) entry which is preliminary data.</text>
</comment>
<dbReference type="GO" id="GO:0000176">
    <property type="term" value="C:nuclear exosome (RNase complex)"/>
    <property type="evidence" value="ECO:0007669"/>
    <property type="project" value="TreeGrafter"/>
</dbReference>
<keyword evidence="9" id="KW-1185">Reference proteome</keyword>
<dbReference type="SUPFAM" id="SSF54211">
    <property type="entry name" value="Ribosomal protein S5 domain 2-like"/>
    <property type="match status" value="1"/>
</dbReference>
<proteinExistence type="inferred from homology"/>
<dbReference type="GO" id="GO:0016075">
    <property type="term" value="P:rRNA catabolic process"/>
    <property type="evidence" value="ECO:0007669"/>
    <property type="project" value="TreeGrafter"/>
</dbReference>
<dbReference type="GO" id="GO:0071028">
    <property type="term" value="P:nuclear mRNA surveillance"/>
    <property type="evidence" value="ECO:0007669"/>
    <property type="project" value="TreeGrafter"/>
</dbReference>
<evidence type="ECO:0000256" key="2">
    <source>
        <dbReference type="ARBA" id="ARBA00006678"/>
    </source>
</evidence>
<reference evidence="9" key="1">
    <citation type="journal article" date="2023" name="Commun. Biol.">
        <title>Genome analysis of Parmales, the sister group of diatoms, reveals the evolutionary specialization of diatoms from phago-mixotrophs to photoautotrophs.</title>
        <authorList>
            <person name="Ban H."/>
            <person name="Sato S."/>
            <person name="Yoshikawa S."/>
            <person name="Yamada K."/>
            <person name="Nakamura Y."/>
            <person name="Ichinomiya M."/>
            <person name="Sato N."/>
            <person name="Blanc-Mathieu R."/>
            <person name="Endo H."/>
            <person name="Kuwata A."/>
            <person name="Ogata H."/>
        </authorList>
    </citation>
    <scope>NUCLEOTIDE SEQUENCE [LARGE SCALE GENOMIC DNA]</scope>
    <source>
        <strain evidence="9">NIES 3699</strain>
    </source>
</reference>
<comment type="subcellular location">
    <subcellularLocation>
        <location evidence="1">Nucleus</location>
    </subcellularLocation>
</comment>
<dbReference type="InterPro" id="IPR020568">
    <property type="entry name" value="Ribosomal_Su5_D2-typ_SF"/>
</dbReference>
<dbReference type="InterPro" id="IPR036345">
    <property type="entry name" value="ExoRNase_PH_dom2_sf"/>
</dbReference>
<gene>
    <name evidence="8" type="ORF">TrVE_jg12824</name>
</gene>
<dbReference type="InterPro" id="IPR001247">
    <property type="entry name" value="ExoRNase_PH_dom1"/>
</dbReference>
<evidence type="ECO:0000256" key="4">
    <source>
        <dbReference type="ARBA" id="ARBA00022835"/>
    </source>
</evidence>
<dbReference type="GO" id="GO:0000177">
    <property type="term" value="C:cytoplasmic exosome (RNase complex)"/>
    <property type="evidence" value="ECO:0007669"/>
    <property type="project" value="TreeGrafter"/>
</dbReference>
<evidence type="ECO:0000259" key="7">
    <source>
        <dbReference type="Pfam" id="PF01138"/>
    </source>
</evidence>
<accession>A0A9W7CDU7</accession>
<keyword evidence="4" id="KW-0271">Exosome</keyword>
<dbReference type="PANTHER" id="PTHR11953">
    <property type="entry name" value="EXOSOME COMPLEX COMPONENT"/>
    <property type="match status" value="1"/>
</dbReference>
<feature type="region of interest" description="Disordered" evidence="6">
    <location>
        <begin position="19"/>
        <end position="50"/>
    </location>
</feature>
<dbReference type="SUPFAM" id="SSF55666">
    <property type="entry name" value="Ribonuclease PH domain 2-like"/>
    <property type="match status" value="1"/>
</dbReference>
<dbReference type="InterPro" id="IPR050080">
    <property type="entry name" value="RNase_PH"/>
</dbReference>
<evidence type="ECO:0000256" key="6">
    <source>
        <dbReference type="SAM" id="MobiDB-lite"/>
    </source>
</evidence>
<dbReference type="AlphaFoldDB" id="A0A9W7CDU7"/>